<dbReference type="Proteomes" id="UP000025227">
    <property type="component" value="Unplaced"/>
</dbReference>
<dbReference type="PANTHER" id="PTHR11003:SF90">
    <property type="entry name" value="POTASSIUM CHANNEL DOMAIN-CONTAINING PROTEIN"/>
    <property type="match status" value="1"/>
</dbReference>
<proteinExistence type="inferred from homology"/>
<dbReference type="InterPro" id="IPR003280">
    <property type="entry name" value="2pore_dom_K_chnl"/>
</dbReference>
<dbReference type="GO" id="GO:0022841">
    <property type="term" value="F:potassium ion leak channel activity"/>
    <property type="evidence" value="ECO:0007669"/>
    <property type="project" value="TreeGrafter"/>
</dbReference>
<keyword evidence="6 9" id="KW-0472">Membrane</keyword>
<keyword evidence="7 8" id="KW-0407">Ion channel</keyword>
<evidence type="ECO:0000313" key="11">
    <source>
        <dbReference type="Proteomes" id="UP000025227"/>
    </source>
</evidence>
<comment type="subcellular location">
    <subcellularLocation>
        <location evidence="1">Membrane</location>
        <topology evidence="1">Multi-pass membrane protein</topology>
    </subcellularLocation>
</comment>
<reference evidence="12" key="1">
    <citation type="submission" date="2020-12" db="UniProtKB">
        <authorList>
            <consortium name="WormBaseParasite"/>
        </authorList>
    </citation>
    <scope>IDENTIFICATION</scope>
    <source>
        <strain evidence="12">MHco3</strain>
    </source>
</reference>
<keyword evidence="11" id="KW-1185">Reference proteome</keyword>
<dbReference type="SUPFAM" id="SSF81324">
    <property type="entry name" value="Voltage-gated potassium channels"/>
    <property type="match status" value="2"/>
</dbReference>
<evidence type="ECO:0000259" key="10">
    <source>
        <dbReference type="Pfam" id="PF07885"/>
    </source>
</evidence>
<dbReference type="OMA" id="KMVHVPD"/>
<protein>
    <submittedName>
        <fullName evidence="12">TWiK family of potassium channels protein 7</fullName>
    </submittedName>
</protein>
<dbReference type="GO" id="GO:0015271">
    <property type="term" value="F:outward rectifier potassium channel activity"/>
    <property type="evidence" value="ECO:0007669"/>
    <property type="project" value="TreeGrafter"/>
</dbReference>
<dbReference type="GO" id="GO:0030322">
    <property type="term" value="P:stabilization of membrane potential"/>
    <property type="evidence" value="ECO:0007669"/>
    <property type="project" value="TreeGrafter"/>
</dbReference>
<feature type="transmembrane region" description="Helical" evidence="9">
    <location>
        <begin position="59"/>
        <end position="82"/>
    </location>
</feature>
<feature type="transmembrane region" description="Helical" evidence="9">
    <location>
        <begin position="194"/>
        <end position="212"/>
    </location>
</feature>
<dbReference type="PRINTS" id="PR01333">
    <property type="entry name" value="2POREKCHANEL"/>
</dbReference>
<accession>A0A7I4XWN5</accession>
<feature type="domain" description="Potassium channel" evidence="10">
    <location>
        <begin position="277"/>
        <end position="348"/>
    </location>
</feature>
<evidence type="ECO:0000313" key="12">
    <source>
        <dbReference type="WBParaSite" id="HCON_00022000-00001"/>
    </source>
</evidence>
<feature type="domain" description="Potassium channel" evidence="10">
    <location>
        <begin position="152"/>
        <end position="219"/>
    </location>
</feature>
<evidence type="ECO:0000256" key="3">
    <source>
        <dbReference type="ARBA" id="ARBA00022692"/>
    </source>
</evidence>
<keyword evidence="4 9" id="KW-1133">Transmembrane helix</keyword>
<keyword evidence="3 8" id="KW-0812">Transmembrane</keyword>
<dbReference type="PANTHER" id="PTHR11003">
    <property type="entry name" value="POTASSIUM CHANNEL, SUBFAMILY K"/>
    <property type="match status" value="1"/>
</dbReference>
<dbReference type="AlphaFoldDB" id="A0A7I4XWN5"/>
<evidence type="ECO:0000256" key="6">
    <source>
        <dbReference type="ARBA" id="ARBA00023136"/>
    </source>
</evidence>
<dbReference type="InterPro" id="IPR013099">
    <property type="entry name" value="K_chnl_dom"/>
</dbReference>
<feature type="transmembrane region" description="Helical" evidence="9">
    <location>
        <begin position="161"/>
        <end position="182"/>
    </location>
</feature>
<keyword evidence="5 8" id="KW-0406">Ion transport</keyword>
<dbReference type="WBParaSite" id="HCON_00022000-00001">
    <property type="protein sequence ID" value="HCON_00022000-00001"/>
    <property type="gene ID" value="HCON_00022000"/>
</dbReference>
<evidence type="ECO:0000256" key="5">
    <source>
        <dbReference type="ARBA" id="ARBA00023065"/>
    </source>
</evidence>
<evidence type="ECO:0000256" key="7">
    <source>
        <dbReference type="ARBA" id="ARBA00023303"/>
    </source>
</evidence>
<evidence type="ECO:0000256" key="4">
    <source>
        <dbReference type="ARBA" id="ARBA00022989"/>
    </source>
</evidence>
<feature type="transmembrane region" description="Helical" evidence="9">
    <location>
        <begin position="323"/>
        <end position="345"/>
    </location>
</feature>
<dbReference type="GO" id="GO:0005886">
    <property type="term" value="C:plasma membrane"/>
    <property type="evidence" value="ECO:0007669"/>
    <property type="project" value="TreeGrafter"/>
</dbReference>
<comment type="similarity">
    <text evidence="8">Belongs to the two pore domain potassium channel (TC 1.A.1.8) family.</text>
</comment>
<feature type="transmembrane region" description="Helical" evidence="9">
    <location>
        <begin position="267"/>
        <end position="290"/>
    </location>
</feature>
<organism evidence="11 12">
    <name type="scientific">Haemonchus contortus</name>
    <name type="common">Barber pole worm</name>
    <dbReference type="NCBI Taxonomy" id="6289"/>
    <lineage>
        <taxon>Eukaryota</taxon>
        <taxon>Metazoa</taxon>
        <taxon>Ecdysozoa</taxon>
        <taxon>Nematoda</taxon>
        <taxon>Chromadorea</taxon>
        <taxon>Rhabditida</taxon>
        <taxon>Rhabditina</taxon>
        <taxon>Rhabditomorpha</taxon>
        <taxon>Strongyloidea</taxon>
        <taxon>Trichostrongylidae</taxon>
        <taxon>Haemonchus</taxon>
    </lineage>
</organism>
<evidence type="ECO:0000256" key="2">
    <source>
        <dbReference type="ARBA" id="ARBA00022448"/>
    </source>
</evidence>
<dbReference type="OrthoDB" id="297496at2759"/>
<dbReference type="Gene3D" id="1.10.287.70">
    <property type="match status" value="1"/>
</dbReference>
<sequence>MAHPKKKISGSIEKMLMDARFSSEYSQMPESNPWDLDQLLQGEQIIVPQMPTWKKYARIVLPHVGLILLSLFYVVGGAVAFYHMERPNEMAVRESAIRRFNQHKERMLDELWTLVESGAPPDLIEERASLYVENSTRILFEAFDTHFISAALLKPGGENEAYSWTFITALFFTATLLTTIGYGNLVPVTWHGRMFCIAYALLGVPLILITVADIGKFLSENIIWLYSRYSKARKQCHRSNYAALPTKDKHNREGEQLMEVRGLEQYISIPVALIVVILLGYMAVGAVLLGSWENWQFFSGFYFSFITMTTVGFGDIVPINREFYLLDLCYIIIGLAITTMCIDLVGIQYIRKIHYFGRAIKDARFALVNVGGKMVHVPDLMRYASVLQQKYGHKKPHDTVIVKGAYAPKDINKIRFIDYGALASVESFQTIFSNILSSKSKEPAVV</sequence>
<evidence type="ECO:0000256" key="8">
    <source>
        <dbReference type="RuleBase" id="RU003857"/>
    </source>
</evidence>
<keyword evidence="2 8" id="KW-0813">Transport</keyword>
<evidence type="ECO:0000256" key="9">
    <source>
        <dbReference type="SAM" id="Phobius"/>
    </source>
</evidence>
<dbReference type="Pfam" id="PF07885">
    <property type="entry name" value="Ion_trans_2"/>
    <property type="match status" value="2"/>
</dbReference>
<evidence type="ECO:0000256" key="1">
    <source>
        <dbReference type="ARBA" id="ARBA00004141"/>
    </source>
</evidence>
<feature type="transmembrane region" description="Helical" evidence="9">
    <location>
        <begin position="297"/>
        <end position="317"/>
    </location>
</feature>
<name>A0A7I4XWN5_HAECO</name>